<dbReference type="Pfam" id="PF04130">
    <property type="entry name" value="GCP_C_terminal"/>
    <property type="match status" value="1"/>
</dbReference>
<dbReference type="EMBL" id="HG805895">
    <property type="protein sequence ID" value="CDW54407.1"/>
    <property type="molecule type" value="Genomic_DNA"/>
</dbReference>
<dbReference type="Pfam" id="PF05712">
    <property type="entry name" value="MRG"/>
    <property type="match status" value="1"/>
</dbReference>
<feature type="domain" description="MRG" evidence="8">
    <location>
        <begin position="140"/>
        <end position="304"/>
    </location>
</feature>
<organism evidence="11 12">
    <name type="scientific">Trichuris trichiura</name>
    <name type="common">Whipworm</name>
    <name type="synonym">Trichocephalus trichiurus</name>
    <dbReference type="NCBI Taxonomy" id="36087"/>
    <lineage>
        <taxon>Eukaryota</taxon>
        <taxon>Metazoa</taxon>
        <taxon>Ecdysozoa</taxon>
        <taxon>Nematoda</taxon>
        <taxon>Enoplea</taxon>
        <taxon>Dorylaimia</taxon>
        <taxon>Trichinellida</taxon>
        <taxon>Trichuridae</taxon>
        <taxon>Trichuris</taxon>
    </lineage>
</organism>
<comment type="subcellular location">
    <subcellularLocation>
        <location evidence="5">Cytoplasm</location>
        <location evidence="5">Cytoskeleton</location>
        <location evidence="5">Microtubule organizing center</location>
    </subcellularLocation>
</comment>
<comment type="similarity">
    <text evidence="1 5">Belongs to the TUBGCP family.</text>
</comment>
<dbReference type="Gene3D" id="1.10.274.30">
    <property type="entry name" value="MRG domain"/>
    <property type="match status" value="1"/>
</dbReference>
<feature type="region of interest" description="Disordered" evidence="6">
    <location>
        <begin position="98"/>
        <end position="157"/>
    </location>
</feature>
<dbReference type="GO" id="GO:0007020">
    <property type="term" value="P:microtubule nucleation"/>
    <property type="evidence" value="ECO:0007669"/>
    <property type="project" value="InterPro"/>
</dbReference>
<dbReference type="GO" id="GO:0051321">
    <property type="term" value="P:meiotic cell cycle"/>
    <property type="evidence" value="ECO:0007669"/>
    <property type="project" value="TreeGrafter"/>
</dbReference>
<evidence type="ECO:0000256" key="2">
    <source>
        <dbReference type="ARBA" id="ARBA00022490"/>
    </source>
</evidence>
<dbReference type="PROSITE" id="PS51640">
    <property type="entry name" value="MRG"/>
    <property type="match status" value="1"/>
</dbReference>
<dbReference type="Gene3D" id="1.20.120.1900">
    <property type="entry name" value="Gamma-tubulin complex, C-terminal domain"/>
    <property type="match status" value="1"/>
</dbReference>
<reference evidence="11" key="2">
    <citation type="submission" date="2014-03" db="EMBL/GenBank/DDBJ databases">
        <title>The whipworm genome and dual-species transcriptomics of an intimate host-pathogen interaction.</title>
        <authorList>
            <person name="Foth B.J."/>
            <person name="Tsai I.J."/>
            <person name="Reid A.J."/>
            <person name="Bancroft A.J."/>
            <person name="Nichol S."/>
            <person name="Tracey A."/>
            <person name="Holroyd N."/>
            <person name="Cotton J.A."/>
            <person name="Stanley E.J."/>
            <person name="Zarowiecki M."/>
            <person name="Liu J.Z."/>
            <person name="Huckvale T."/>
            <person name="Cooper P.J."/>
            <person name="Grencis R.K."/>
            <person name="Berriman M."/>
        </authorList>
    </citation>
    <scope>NUCLEOTIDE SEQUENCE [LARGE SCALE GENOMIC DNA]</scope>
</reference>
<dbReference type="Gene3D" id="2.30.30.140">
    <property type="match status" value="1"/>
</dbReference>
<feature type="domain" description="Tudor-knot" evidence="9">
    <location>
        <begin position="15"/>
        <end position="65"/>
    </location>
</feature>
<feature type="domain" description="Gamma tubulin complex component protein N-terminal" evidence="10">
    <location>
        <begin position="466"/>
        <end position="660"/>
    </location>
</feature>
<dbReference type="PANTHER" id="PTHR19302">
    <property type="entry name" value="GAMMA TUBULIN COMPLEX PROTEIN"/>
    <property type="match status" value="1"/>
</dbReference>
<evidence type="ECO:0000259" key="9">
    <source>
        <dbReference type="Pfam" id="PF11717"/>
    </source>
</evidence>
<dbReference type="SUPFAM" id="SSF54160">
    <property type="entry name" value="Chromo domain-like"/>
    <property type="match status" value="1"/>
</dbReference>
<sequence>MEKPTVAETAVMYSVGEKVECEYRRQWYKATIIGQKKSRKNQLYRIHYVGWGTEWDESVPASRLRKVAATKKSVSDKAPAIEDPIARLKEKLKTCVAPPGSGIPKLNEPMNTGKKRRPRRPCNVQDEKTAKTTGKHCRKRNDSSVVHEKKGSSSTDDSIDKRLIPEGLIDVLRDDHHWVTKDLYIPNIPAFPSAAQILSKFCDRAISEDLEAAGKYRVFLRCMKSLFNKCLPLQLLYRFERFQLEEITRTMPQVAYCDIYGYAHLVRFCFSLRDILKSAKVTKSEMETILPLLLEFFAFLKRKKRLLRCSVACSQVEGKATIKDMLIKLAKEEVCSEAIFGSSFVVLSPNLLSRSYVDKTERMMENVRKGLSSFGREAMAKKLDEIWESLQQSASSNFTAEIVRFLLRLGKLEVMSTERPLMSLNCPLLPKEDSELSSIFDDSISVEPRYSSRSEGWRKMTYQSIVHDCILMLQGIKTCSMTVDTLNGLKFCSLIEMPSFVKAILRKLSWYAIKYMKLSSFCDEVHYATWHGAYTRSLDCAIRQELNSYLEILVKMESEWKEKSEYFNEESVLNEIGLLFEEVELMLWPMKDTLYALSSLVDLTNVDSGVLISQAYVMMHTRDPEMKKIAQYTLVAMCSMLKRLIVDWMFVGAFDSPSDDVLLVGKSIIYVRNICSHFEDIPAFEKQRHLLEEMSPTHMFQQPESNAFARCVKEACVRVSAVVLEIMSSTFDFGFFMNVVKKVILLGRGDFFTAFIISARTELEKPLPEASIIQLSSFVKVSLRECYEADIAARMNDWLIVELPDFQCSRKTYDGVIITYKVPKPIYTVLDPGAPLDYKRLFLFLWRLRHADYLMYQLVYKHSRIQLHLSTLPEILPLHRRLSLLYFSVTNFVKQLVYYAFIDVIERASIEFFGKFNSASDFDCVVSAHRSFLSWITDKLFLSREKLSLRVHLRTILDVVFELIDASNSFDDLLETELAQITADEIMEQLRLNAGLWSVNDEENLLATKRREQLIDTVRSNFAPQLRWIETEYYIAASNFLQVLLKESDSDLRYLSFSIDSSNWYCSKCPA</sequence>
<dbReference type="InterPro" id="IPR016197">
    <property type="entry name" value="Chromo-like_dom_sf"/>
</dbReference>
<evidence type="ECO:0000313" key="12">
    <source>
        <dbReference type="Proteomes" id="UP000030665"/>
    </source>
</evidence>
<evidence type="ECO:0000259" key="10">
    <source>
        <dbReference type="Pfam" id="PF17681"/>
    </source>
</evidence>
<dbReference type="GO" id="GO:0043015">
    <property type="term" value="F:gamma-tubulin binding"/>
    <property type="evidence" value="ECO:0007669"/>
    <property type="project" value="InterPro"/>
</dbReference>
<name>A0A077Z1N6_TRITR</name>
<dbReference type="InterPro" id="IPR038217">
    <property type="entry name" value="MRG_C_sf"/>
</dbReference>
<dbReference type="STRING" id="36087.A0A077Z1N6"/>
<reference evidence="11" key="1">
    <citation type="submission" date="2014-01" db="EMBL/GenBank/DDBJ databases">
        <authorList>
            <person name="Aslett M."/>
        </authorList>
    </citation>
    <scope>NUCLEOTIDE SEQUENCE</scope>
</reference>
<dbReference type="GO" id="GO:0031122">
    <property type="term" value="P:cytoplasmic microtubule organization"/>
    <property type="evidence" value="ECO:0007669"/>
    <property type="project" value="TreeGrafter"/>
</dbReference>
<accession>A0A077Z1N6</accession>
<dbReference type="Pfam" id="PF11717">
    <property type="entry name" value="Tudor-knot"/>
    <property type="match status" value="1"/>
</dbReference>
<keyword evidence="12" id="KW-1185">Reference proteome</keyword>
<dbReference type="InterPro" id="IPR026541">
    <property type="entry name" value="MRG_dom"/>
</dbReference>
<evidence type="ECO:0000259" key="7">
    <source>
        <dbReference type="Pfam" id="PF04130"/>
    </source>
</evidence>
<evidence type="ECO:0000313" key="11">
    <source>
        <dbReference type="EMBL" id="CDW54407.1"/>
    </source>
</evidence>
<dbReference type="GO" id="GO:0005874">
    <property type="term" value="C:microtubule"/>
    <property type="evidence" value="ECO:0007669"/>
    <property type="project" value="UniProtKB-KW"/>
</dbReference>
<proteinExistence type="inferred from homology"/>
<keyword evidence="3 5" id="KW-0493">Microtubule</keyword>
<evidence type="ECO:0000259" key="8">
    <source>
        <dbReference type="Pfam" id="PF05712"/>
    </source>
</evidence>
<dbReference type="GO" id="GO:0051225">
    <property type="term" value="P:spindle assembly"/>
    <property type="evidence" value="ECO:0007669"/>
    <property type="project" value="TreeGrafter"/>
</dbReference>
<keyword evidence="2 5" id="KW-0963">Cytoplasm</keyword>
<dbReference type="InterPro" id="IPR040457">
    <property type="entry name" value="GCP_C"/>
</dbReference>
<keyword evidence="4 5" id="KW-0206">Cytoskeleton</keyword>
<dbReference type="Pfam" id="PF17681">
    <property type="entry name" value="GCP_N_terminal"/>
    <property type="match status" value="1"/>
</dbReference>
<dbReference type="InterPro" id="IPR007259">
    <property type="entry name" value="GCP"/>
</dbReference>
<dbReference type="Proteomes" id="UP000030665">
    <property type="component" value="Unassembled WGS sequence"/>
</dbReference>
<evidence type="ECO:0000256" key="4">
    <source>
        <dbReference type="ARBA" id="ARBA00023212"/>
    </source>
</evidence>
<dbReference type="InterPro" id="IPR025995">
    <property type="entry name" value="Tudor-knot"/>
</dbReference>
<evidence type="ECO:0000256" key="3">
    <source>
        <dbReference type="ARBA" id="ARBA00022701"/>
    </source>
</evidence>
<dbReference type="OrthoDB" id="5860513at2759"/>
<evidence type="ECO:0000256" key="5">
    <source>
        <dbReference type="RuleBase" id="RU363050"/>
    </source>
</evidence>
<evidence type="ECO:0000256" key="1">
    <source>
        <dbReference type="ARBA" id="ARBA00010337"/>
    </source>
</evidence>
<dbReference type="GO" id="GO:0000922">
    <property type="term" value="C:spindle pole"/>
    <property type="evidence" value="ECO:0007669"/>
    <property type="project" value="InterPro"/>
</dbReference>
<evidence type="ECO:0000256" key="6">
    <source>
        <dbReference type="SAM" id="MobiDB-lite"/>
    </source>
</evidence>
<feature type="compositionally biased region" description="Basic and acidic residues" evidence="6">
    <location>
        <begin position="140"/>
        <end position="151"/>
    </location>
</feature>
<feature type="domain" description="Gamma tubulin complex component C-terminal" evidence="7">
    <location>
        <begin position="738"/>
        <end position="1065"/>
    </location>
</feature>
<dbReference type="GO" id="GO:0000930">
    <property type="term" value="C:gamma-tubulin complex"/>
    <property type="evidence" value="ECO:0007669"/>
    <property type="project" value="TreeGrafter"/>
</dbReference>
<dbReference type="InterPro" id="IPR041470">
    <property type="entry name" value="GCP_N"/>
</dbReference>
<dbReference type="GO" id="GO:0051011">
    <property type="term" value="F:microtubule minus-end binding"/>
    <property type="evidence" value="ECO:0007669"/>
    <property type="project" value="TreeGrafter"/>
</dbReference>
<dbReference type="InterPro" id="IPR042241">
    <property type="entry name" value="GCP_C_sf"/>
</dbReference>
<gene>
    <name evidence="11" type="ORF">TTRE_0000267701</name>
</gene>
<dbReference type="AlphaFoldDB" id="A0A077Z1N6"/>
<dbReference type="GO" id="GO:0000278">
    <property type="term" value="P:mitotic cell cycle"/>
    <property type="evidence" value="ECO:0007669"/>
    <property type="project" value="TreeGrafter"/>
</dbReference>
<protein>
    <recommendedName>
        <fullName evidence="5">Gamma-tubulin complex component</fullName>
    </recommendedName>
</protein>